<feature type="transmembrane region" description="Helical" evidence="1">
    <location>
        <begin position="150"/>
        <end position="170"/>
    </location>
</feature>
<keyword evidence="1" id="KW-0472">Membrane</keyword>
<evidence type="ECO:0000313" key="3">
    <source>
        <dbReference type="Proteomes" id="UP000199045"/>
    </source>
</evidence>
<keyword evidence="1" id="KW-1133">Transmembrane helix</keyword>
<dbReference type="RefSeq" id="WP_089837896.1">
    <property type="nucleotide sequence ID" value="NZ_FNBN01000011.1"/>
</dbReference>
<keyword evidence="1" id="KW-0812">Transmembrane</keyword>
<dbReference type="OrthoDB" id="654744at2"/>
<dbReference type="STRING" id="104663.SAMN04488121_111162"/>
<sequence length="349" mass="39599">MQKISFSKKLITCVIAGLVVGAFILRQCVTWLRTLIPIGTLTIIPLLTLVVAVIYAFIWQARKTNRPETLAFWQGLIRYGVAFDLASFGWEKICHLQLVMPISKVDLPYSSFSPSDLFWNFYSHSYLFACIIAGLQITGAMLLLFRRTRLVGVFVLIPLLANILLMDIFYEIGQSVVVHASIMLLGTLYFLFIEFNRLKEFFFIAKDQLPALTLSKYLKLGIRLSVIYIPLLLIALHNKPDRNPQLTGKYEVKQLQINQQMRYKSDCADSVLTVVYLDVRNGCVFEFNTPQKRWNGTYTLANNHMEINWRSPSDRPVFKGSISPAGGSGKLKLAGTLGTDSVNIIMQRL</sequence>
<dbReference type="Proteomes" id="UP000199045">
    <property type="component" value="Unassembled WGS sequence"/>
</dbReference>
<dbReference type="EMBL" id="FNBN01000011">
    <property type="protein sequence ID" value="SDH36794.1"/>
    <property type="molecule type" value="Genomic_DNA"/>
</dbReference>
<dbReference type="AlphaFoldDB" id="A0A1G8BUK5"/>
<feature type="transmembrane region" description="Helical" evidence="1">
    <location>
        <begin position="36"/>
        <end position="58"/>
    </location>
</feature>
<reference evidence="3" key="1">
    <citation type="submission" date="2016-10" db="EMBL/GenBank/DDBJ databases">
        <authorList>
            <person name="Varghese N."/>
            <person name="Submissions S."/>
        </authorList>
    </citation>
    <scope>NUCLEOTIDE SEQUENCE [LARGE SCALE GENOMIC DNA]</scope>
    <source>
        <strain evidence="3">DSM 527</strain>
    </source>
</reference>
<evidence type="ECO:0000313" key="2">
    <source>
        <dbReference type="EMBL" id="SDH36794.1"/>
    </source>
</evidence>
<name>A0A1G8BUK5_CHIFI</name>
<feature type="transmembrane region" description="Helical" evidence="1">
    <location>
        <begin position="126"/>
        <end position="145"/>
    </location>
</feature>
<protein>
    <submittedName>
        <fullName evidence="2">Uncharacterized protein</fullName>
    </submittedName>
</protein>
<evidence type="ECO:0000256" key="1">
    <source>
        <dbReference type="SAM" id="Phobius"/>
    </source>
</evidence>
<accession>A0A1G8BUK5</accession>
<gene>
    <name evidence="2" type="ORF">SAMN04488121_111162</name>
</gene>
<proteinExistence type="predicted"/>
<organism evidence="2 3">
    <name type="scientific">Chitinophaga filiformis</name>
    <name type="common">Myxococcus filiformis</name>
    <name type="synonym">Flexibacter filiformis</name>
    <dbReference type="NCBI Taxonomy" id="104663"/>
    <lineage>
        <taxon>Bacteria</taxon>
        <taxon>Pseudomonadati</taxon>
        <taxon>Bacteroidota</taxon>
        <taxon>Chitinophagia</taxon>
        <taxon>Chitinophagales</taxon>
        <taxon>Chitinophagaceae</taxon>
        <taxon>Chitinophaga</taxon>
    </lineage>
</organism>
<feature type="transmembrane region" description="Helical" evidence="1">
    <location>
        <begin position="176"/>
        <end position="196"/>
    </location>
</feature>